<dbReference type="PANTHER" id="PTHR41773:SF1">
    <property type="entry name" value="RELA_SPOT DOMAIN-CONTAINING PROTEIN"/>
    <property type="match status" value="1"/>
</dbReference>
<dbReference type="EMBL" id="JACSYB010000005">
    <property type="protein sequence ID" value="MCG8148780.1"/>
    <property type="molecule type" value="Genomic_DNA"/>
</dbReference>
<dbReference type="InterPro" id="IPR007685">
    <property type="entry name" value="RelA_SpoT"/>
</dbReference>
<dbReference type="Gene3D" id="3.30.460.10">
    <property type="entry name" value="Beta Polymerase, domain 2"/>
    <property type="match status" value="1"/>
</dbReference>
<keyword evidence="3" id="KW-1185">Reference proteome</keyword>
<dbReference type="InterPro" id="IPR043519">
    <property type="entry name" value="NT_sf"/>
</dbReference>
<dbReference type="SUPFAM" id="SSF81301">
    <property type="entry name" value="Nucleotidyltransferase"/>
    <property type="match status" value="1"/>
</dbReference>
<dbReference type="GO" id="GO:0015969">
    <property type="term" value="P:guanosine tetraphosphate metabolic process"/>
    <property type="evidence" value="ECO:0007669"/>
    <property type="project" value="InterPro"/>
</dbReference>
<accession>A0A9X1UTG2</accession>
<organism evidence="2 3">
    <name type="scientific">Moraxella tetraodonis</name>
    <dbReference type="NCBI Taxonomy" id="2767221"/>
    <lineage>
        <taxon>Bacteria</taxon>
        <taxon>Pseudomonadati</taxon>
        <taxon>Pseudomonadota</taxon>
        <taxon>Gammaproteobacteria</taxon>
        <taxon>Moraxellales</taxon>
        <taxon>Moraxellaceae</taxon>
        <taxon>Moraxella</taxon>
    </lineage>
</organism>
<dbReference type="CDD" id="cd05399">
    <property type="entry name" value="NT_Rel-Spo_like"/>
    <property type="match status" value="1"/>
</dbReference>
<dbReference type="Pfam" id="PF04607">
    <property type="entry name" value="RelA_SpoT"/>
    <property type="match status" value="1"/>
</dbReference>
<dbReference type="SMART" id="SM00954">
    <property type="entry name" value="RelA_SpoT"/>
    <property type="match status" value="1"/>
</dbReference>
<comment type="caution">
    <text evidence="2">The sequence shown here is derived from an EMBL/GenBank/DDBJ whole genome shotgun (WGS) entry which is preliminary data.</text>
</comment>
<evidence type="ECO:0000313" key="2">
    <source>
        <dbReference type="EMBL" id="MCG8148780.1"/>
    </source>
</evidence>
<evidence type="ECO:0000313" key="3">
    <source>
        <dbReference type="Proteomes" id="UP001139238"/>
    </source>
</evidence>
<dbReference type="RefSeq" id="WP_239743986.1">
    <property type="nucleotide sequence ID" value="NZ_JACSYB010000005.1"/>
</dbReference>
<feature type="domain" description="RelA/SpoT" evidence="1">
    <location>
        <begin position="61"/>
        <end position="216"/>
    </location>
</feature>
<evidence type="ECO:0000259" key="1">
    <source>
        <dbReference type="SMART" id="SM00954"/>
    </source>
</evidence>
<dbReference type="AlphaFoldDB" id="A0A9X1UTG2"/>
<dbReference type="Proteomes" id="UP001139238">
    <property type="component" value="Unassembled WGS sequence"/>
</dbReference>
<name>A0A9X1UTG2_9GAMM</name>
<gene>
    <name evidence="2" type="ORF">H9W84_11770</name>
</gene>
<protein>
    <recommendedName>
        <fullName evidence="1">RelA/SpoT domain-containing protein</fullName>
    </recommendedName>
</protein>
<proteinExistence type="predicted"/>
<dbReference type="PANTHER" id="PTHR41773">
    <property type="entry name" value="GTP PYROPHOSPHATASE-RELATED"/>
    <property type="match status" value="1"/>
</dbReference>
<reference evidence="2" key="1">
    <citation type="submission" date="2021-08" db="EMBL/GenBank/DDBJ databases">
        <title>Complete genome sequence of Moraxella sp strain PS-22.</title>
        <authorList>
            <person name="Das S.K."/>
        </authorList>
    </citation>
    <scope>NUCLEOTIDE SEQUENCE</scope>
    <source>
        <strain evidence="2">PS-22</strain>
    </source>
</reference>
<sequence length="419" mass="49231">MNSQNNYNIASEQEFIDAEMDENVLNEIIDNYSLLLPRLKRTAAFYNDLLQEHLDINSTKYRVKTPYSLGRKIIRKRIEANKDGKKSKYLNINVENYKSIITDLIGIRVIYLFKHHWKPINEHVLNSFNIDNNEDILVYHGKYDDVSFYLKDMFEYRSKQYQYTHDSSKEPEYRSTHYLAFDPYNDIRFEIQTRTIFDDCWSEIDHTLRYPNDVNNIVLGNAMNELNKMVDSCQNKSTQAFELKGNHEDGRSENYETLNIQESSTNTKLVNPIEHVDIDQSDTLRANNFQHDFFITKRYLDMLPANDYQKLLASQVSNIGNNIGQQSNFNYSILETARKAFEQSPSYYRTVALQGGLDKIAKLYEENPHYAKSFAMQKAWQQAEQFAKEYQQSHIFKENLASQLGLLQFDSSNGVMKKK</sequence>